<organism evidence="8 9">
    <name type="scientific">Croceicoccus pelagius</name>
    <dbReference type="NCBI Taxonomy" id="1703341"/>
    <lineage>
        <taxon>Bacteria</taxon>
        <taxon>Pseudomonadati</taxon>
        <taxon>Pseudomonadota</taxon>
        <taxon>Alphaproteobacteria</taxon>
        <taxon>Sphingomonadales</taxon>
        <taxon>Erythrobacteraceae</taxon>
        <taxon>Croceicoccus</taxon>
    </lineage>
</organism>
<dbReference type="PANTHER" id="PTHR35007:SF2">
    <property type="entry name" value="PILUS ASSEMBLE PROTEIN"/>
    <property type="match status" value="1"/>
</dbReference>
<accession>A0A917DMK3</accession>
<dbReference type="GO" id="GO:0005886">
    <property type="term" value="C:plasma membrane"/>
    <property type="evidence" value="ECO:0007669"/>
    <property type="project" value="UniProtKB-SubCell"/>
</dbReference>
<dbReference type="EMBL" id="BMIO01000007">
    <property type="protein sequence ID" value="GGD49811.1"/>
    <property type="molecule type" value="Genomic_DNA"/>
</dbReference>
<dbReference type="InterPro" id="IPR018076">
    <property type="entry name" value="T2SS_GspF_dom"/>
</dbReference>
<feature type="transmembrane region" description="Helical" evidence="6">
    <location>
        <begin position="116"/>
        <end position="134"/>
    </location>
</feature>
<feature type="domain" description="Type II secretion system protein GspF" evidence="7">
    <location>
        <begin position="181"/>
        <end position="309"/>
    </location>
</feature>
<sequence>MLDLVLQNQATRIATLIGIFIIVVGIALIVINVMNRRAQVRAGLQQIATPTNTGGELAGNTLRHRENQNAWARLADMIERTGLDLTDTKSERLRDKLISAGYTHPAAPRIFTMARIGAMAFFPLMYVILMYGYSEETPGFFTIYIGASILGLLGLYFPNLFIQAKADRRKEEIVNGFPDCLDLLLVCVEAGLGIEAAMDRVGREMVQSHPLVAQLLSIAVLRLRAGASREEAFRRLADMARVDEIRSFTTLLIQSDKLGTSMSSTLRVYASEMREKRRMRAEEKAHRLPVLISIPLVVCMLPTMIGVLMLPASIRVVRDIFPMMSR</sequence>
<dbReference type="AlphaFoldDB" id="A0A917DMK3"/>
<feature type="transmembrane region" description="Helical" evidence="6">
    <location>
        <begin position="140"/>
        <end position="162"/>
    </location>
</feature>
<dbReference type="PANTHER" id="PTHR35007">
    <property type="entry name" value="INTEGRAL MEMBRANE PROTEIN-RELATED"/>
    <property type="match status" value="1"/>
</dbReference>
<evidence type="ECO:0000256" key="3">
    <source>
        <dbReference type="ARBA" id="ARBA00022692"/>
    </source>
</evidence>
<keyword evidence="5 6" id="KW-0472">Membrane</keyword>
<evidence type="ECO:0000256" key="2">
    <source>
        <dbReference type="ARBA" id="ARBA00022475"/>
    </source>
</evidence>
<feature type="transmembrane region" description="Helical" evidence="6">
    <location>
        <begin position="12"/>
        <end position="31"/>
    </location>
</feature>
<evidence type="ECO:0000256" key="5">
    <source>
        <dbReference type="ARBA" id="ARBA00023136"/>
    </source>
</evidence>
<name>A0A917DMK3_9SPHN</name>
<dbReference type="RefSeq" id="WP_066764115.1">
    <property type="nucleotide sequence ID" value="NZ_BMIO01000007.1"/>
</dbReference>
<dbReference type="Proteomes" id="UP000598997">
    <property type="component" value="Unassembled WGS sequence"/>
</dbReference>
<keyword evidence="9" id="KW-1185">Reference proteome</keyword>
<proteinExistence type="predicted"/>
<keyword evidence="4 6" id="KW-1133">Transmembrane helix</keyword>
<comment type="subcellular location">
    <subcellularLocation>
        <location evidence="1">Cell membrane</location>
        <topology evidence="1">Multi-pass membrane protein</topology>
    </subcellularLocation>
</comment>
<keyword evidence="2" id="KW-1003">Cell membrane</keyword>
<dbReference type="Pfam" id="PF00482">
    <property type="entry name" value="T2SSF"/>
    <property type="match status" value="1"/>
</dbReference>
<evidence type="ECO:0000256" key="1">
    <source>
        <dbReference type="ARBA" id="ARBA00004651"/>
    </source>
</evidence>
<evidence type="ECO:0000313" key="8">
    <source>
        <dbReference type="EMBL" id="GGD49811.1"/>
    </source>
</evidence>
<reference evidence="8 9" key="1">
    <citation type="journal article" date="2014" name="Int. J. Syst. Evol. Microbiol.">
        <title>Complete genome sequence of Corynebacterium casei LMG S-19264T (=DSM 44701T), isolated from a smear-ripened cheese.</title>
        <authorList>
            <consortium name="US DOE Joint Genome Institute (JGI-PGF)"/>
            <person name="Walter F."/>
            <person name="Albersmeier A."/>
            <person name="Kalinowski J."/>
            <person name="Ruckert C."/>
        </authorList>
    </citation>
    <scope>NUCLEOTIDE SEQUENCE [LARGE SCALE GENOMIC DNA]</scope>
    <source>
        <strain evidence="8 9">CGMCC 1.15358</strain>
    </source>
</reference>
<evidence type="ECO:0000259" key="7">
    <source>
        <dbReference type="Pfam" id="PF00482"/>
    </source>
</evidence>
<evidence type="ECO:0000256" key="4">
    <source>
        <dbReference type="ARBA" id="ARBA00022989"/>
    </source>
</evidence>
<evidence type="ECO:0000256" key="6">
    <source>
        <dbReference type="SAM" id="Phobius"/>
    </source>
</evidence>
<dbReference type="OrthoDB" id="9810662at2"/>
<comment type="caution">
    <text evidence="8">The sequence shown here is derived from an EMBL/GenBank/DDBJ whole genome shotgun (WGS) entry which is preliminary data.</text>
</comment>
<evidence type="ECO:0000313" key="9">
    <source>
        <dbReference type="Proteomes" id="UP000598997"/>
    </source>
</evidence>
<gene>
    <name evidence="8" type="ORF">GCM10010989_25110</name>
</gene>
<protein>
    <recommendedName>
        <fullName evidence="7">Type II secretion system protein GspF domain-containing protein</fullName>
    </recommendedName>
</protein>
<keyword evidence="3 6" id="KW-0812">Transmembrane</keyword>
<feature type="transmembrane region" description="Helical" evidence="6">
    <location>
        <begin position="288"/>
        <end position="314"/>
    </location>
</feature>